<dbReference type="EMBL" id="UINC01084230">
    <property type="protein sequence ID" value="SVC30686.1"/>
    <property type="molecule type" value="Genomic_DNA"/>
</dbReference>
<sequence>MLTIKCPSKLNLSLRVLKKRSDGMHDIESRFQLINLYDEIRIKKNKSKNNSIKTTLGNSLDDKNNIVFSAIEALQNYTNIDIFCEIFIKKNIPVSGGMGGGSSNAAAALVGINNLYSLNLSPLELMKIGKKLGADVPFFLFGKNAIAQGIGDNLSIKPSINKKFLVLCPDVKTSTKKMFLK</sequence>
<evidence type="ECO:0000256" key="4">
    <source>
        <dbReference type="ARBA" id="ARBA00022840"/>
    </source>
</evidence>
<organism evidence="6">
    <name type="scientific">marine metagenome</name>
    <dbReference type="NCBI Taxonomy" id="408172"/>
    <lineage>
        <taxon>unclassified sequences</taxon>
        <taxon>metagenomes</taxon>
        <taxon>ecological metagenomes</taxon>
    </lineage>
</organism>
<reference evidence="6" key="1">
    <citation type="submission" date="2018-05" db="EMBL/GenBank/DDBJ databases">
        <authorList>
            <person name="Lanie J.A."/>
            <person name="Ng W.-L."/>
            <person name="Kazmierczak K.M."/>
            <person name="Andrzejewski T.M."/>
            <person name="Davidsen T.M."/>
            <person name="Wayne K.J."/>
            <person name="Tettelin H."/>
            <person name="Glass J.I."/>
            <person name="Rusch D."/>
            <person name="Podicherti R."/>
            <person name="Tsui H.-C.T."/>
            <person name="Winkler M.E."/>
        </authorList>
    </citation>
    <scope>NUCLEOTIDE SEQUENCE</scope>
</reference>
<keyword evidence="1" id="KW-0808">Transferase</keyword>
<proteinExistence type="predicted"/>
<dbReference type="Gene3D" id="3.30.230.10">
    <property type="match status" value="1"/>
</dbReference>
<dbReference type="NCBIfam" id="TIGR00154">
    <property type="entry name" value="ispE"/>
    <property type="match status" value="1"/>
</dbReference>
<evidence type="ECO:0000256" key="1">
    <source>
        <dbReference type="ARBA" id="ARBA00022679"/>
    </source>
</evidence>
<dbReference type="PANTHER" id="PTHR43527">
    <property type="entry name" value="4-DIPHOSPHOCYTIDYL-2-C-METHYL-D-ERYTHRITOL KINASE, CHLOROPLASTIC"/>
    <property type="match status" value="1"/>
</dbReference>
<keyword evidence="3" id="KW-0418">Kinase</keyword>
<dbReference type="InterPro" id="IPR014721">
    <property type="entry name" value="Ribsml_uS5_D2-typ_fold_subgr"/>
</dbReference>
<accession>A0A382L1P2</accession>
<protein>
    <recommendedName>
        <fullName evidence="5">GHMP kinase N-terminal domain-containing protein</fullName>
    </recommendedName>
</protein>
<dbReference type="PANTHER" id="PTHR43527:SF2">
    <property type="entry name" value="4-DIPHOSPHOCYTIDYL-2-C-METHYL-D-ERYTHRITOL KINASE, CHLOROPLASTIC"/>
    <property type="match status" value="1"/>
</dbReference>
<keyword evidence="2" id="KW-0547">Nucleotide-binding</keyword>
<feature type="domain" description="GHMP kinase N-terminal" evidence="5">
    <location>
        <begin position="65"/>
        <end position="143"/>
    </location>
</feature>
<dbReference type="GO" id="GO:0016114">
    <property type="term" value="P:terpenoid biosynthetic process"/>
    <property type="evidence" value="ECO:0007669"/>
    <property type="project" value="InterPro"/>
</dbReference>
<dbReference type="InterPro" id="IPR020568">
    <property type="entry name" value="Ribosomal_Su5_D2-typ_SF"/>
</dbReference>
<feature type="non-terminal residue" evidence="6">
    <location>
        <position position="181"/>
    </location>
</feature>
<dbReference type="SUPFAM" id="SSF54211">
    <property type="entry name" value="Ribosomal protein S5 domain 2-like"/>
    <property type="match status" value="1"/>
</dbReference>
<dbReference type="InterPro" id="IPR004424">
    <property type="entry name" value="IspE"/>
</dbReference>
<evidence type="ECO:0000256" key="2">
    <source>
        <dbReference type="ARBA" id="ARBA00022741"/>
    </source>
</evidence>
<name>A0A382L1P2_9ZZZZ</name>
<evidence type="ECO:0000313" key="6">
    <source>
        <dbReference type="EMBL" id="SVC30686.1"/>
    </source>
</evidence>
<evidence type="ECO:0000256" key="3">
    <source>
        <dbReference type="ARBA" id="ARBA00022777"/>
    </source>
</evidence>
<dbReference type="Pfam" id="PF00288">
    <property type="entry name" value="GHMP_kinases_N"/>
    <property type="match status" value="1"/>
</dbReference>
<gene>
    <name evidence="6" type="ORF">METZ01_LOCUS283540</name>
</gene>
<dbReference type="InterPro" id="IPR006204">
    <property type="entry name" value="GHMP_kinase_N_dom"/>
</dbReference>
<dbReference type="GO" id="GO:0005524">
    <property type="term" value="F:ATP binding"/>
    <property type="evidence" value="ECO:0007669"/>
    <property type="project" value="UniProtKB-KW"/>
</dbReference>
<dbReference type="GO" id="GO:0050515">
    <property type="term" value="F:4-(cytidine 5'-diphospho)-2-C-methyl-D-erythritol kinase activity"/>
    <property type="evidence" value="ECO:0007669"/>
    <property type="project" value="InterPro"/>
</dbReference>
<evidence type="ECO:0000259" key="5">
    <source>
        <dbReference type="Pfam" id="PF00288"/>
    </source>
</evidence>
<dbReference type="AlphaFoldDB" id="A0A382L1P2"/>
<keyword evidence="4" id="KW-0067">ATP-binding</keyword>